<keyword evidence="1" id="KW-0456">Lyase</keyword>
<dbReference type="PIRSF" id="PIRSF020680">
    <property type="entry name" value="PhnH"/>
    <property type="match status" value="1"/>
</dbReference>
<dbReference type="AlphaFoldDB" id="A0A2T4JD35"/>
<dbReference type="GO" id="GO:0019634">
    <property type="term" value="P:organic phosphonate metabolic process"/>
    <property type="evidence" value="ECO:0007669"/>
    <property type="project" value="InterPro"/>
</dbReference>
<dbReference type="InterPro" id="IPR038058">
    <property type="entry name" value="PhnH-like_sp"/>
</dbReference>
<dbReference type="Gene3D" id="3.40.50.11310">
    <property type="entry name" value="Bacterial phosphonate metabolism protein PhnH"/>
    <property type="match status" value="1"/>
</dbReference>
<comment type="caution">
    <text evidence="1">The sequence shown here is derived from an EMBL/GenBank/DDBJ whole genome shotgun (WGS) entry which is preliminary data.</text>
</comment>
<dbReference type="Pfam" id="PF05845">
    <property type="entry name" value="PhnH"/>
    <property type="match status" value="1"/>
</dbReference>
<keyword evidence="2" id="KW-1185">Reference proteome</keyword>
<dbReference type="EMBL" id="PZKF01000040">
    <property type="protein sequence ID" value="PTE15822.1"/>
    <property type="molecule type" value="Genomic_DNA"/>
</dbReference>
<protein>
    <submittedName>
        <fullName evidence="1">Phosphonate C-P lyase system protein PhnH</fullName>
    </submittedName>
</protein>
<organism evidence="1 2">
    <name type="scientific">Phaeovulum veldkampii DSM 11550</name>
    <dbReference type="NCBI Taxonomy" id="1185920"/>
    <lineage>
        <taxon>Bacteria</taxon>
        <taxon>Pseudomonadati</taxon>
        <taxon>Pseudomonadota</taxon>
        <taxon>Alphaproteobacteria</taxon>
        <taxon>Rhodobacterales</taxon>
        <taxon>Paracoccaceae</taxon>
        <taxon>Phaeovulum</taxon>
    </lineage>
</organism>
<accession>A0A2T4JD35</accession>
<dbReference type="OrthoDB" id="9814509at2"/>
<dbReference type="SUPFAM" id="SSF159709">
    <property type="entry name" value="PhnH-like"/>
    <property type="match status" value="1"/>
</dbReference>
<name>A0A2T4JD35_9RHOB</name>
<proteinExistence type="predicted"/>
<evidence type="ECO:0000313" key="2">
    <source>
        <dbReference type="Proteomes" id="UP000241899"/>
    </source>
</evidence>
<sequence>MHDMALQGGFAEAPTQSARAFRAVLNALARPGTIETLVGAQPPAPASIAAGVALLTLADATTPVHLAGAHDTPDLRDWLTFHTGAPLVGAAEAVFALGTWVALAPITRFAMGSPEYPDRSATLIVEMPALHPAGARLTGPGIRDTAHLNLPDIAALRANAADFPLGRDFLFCAGDRLAALPRSTQVEAV</sequence>
<evidence type="ECO:0000313" key="1">
    <source>
        <dbReference type="EMBL" id="PTE15822.1"/>
    </source>
</evidence>
<dbReference type="GO" id="GO:0016829">
    <property type="term" value="F:lyase activity"/>
    <property type="evidence" value="ECO:0007669"/>
    <property type="project" value="UniProtKB-KW"/>
</dbReference>
<reference evidence="1 2" key="1">
    <citation type="submission" date="2018-03" db="EMBL/GenBank/DDBJ databases">
        <title>Rhodobacter veldkampii.</title>
        <authorList>
            <person name="Meyer T.E."/>
            <person name="Miller S."/>
            <person name="Lodha T."/>
            <person name="Gandham S."/>
            <person name="Chintalapati S."/>
            <person name="Chintalapati V.R."/>
        </authorList>
    </citation>
    <scope>NUCLEOTIDE SEQUENCE [LARGE SCALE GENOMIC DNA]</scope>
    <source>
        <strain evidence="1 2">DSM 11550</strain>
    </source>
</reference>
<gene>
    <name evidence="1" type="ORF">C5F46_13490</name>
</gene>
<dbReference type="RefSeq" id="WP_107325868.1">
    <property type="nucleotide sequence ID" value="NZ_NHSP01000050.1"/>
</dbReference>
<dbReference type="Proteomes" id="UP000241899">
    <property type="component" value="Unassembled WGS sequence"/>
</dbReference>
<dbReference type="NCBIfam" id="TIGR03292">
    <property type="entry name" value="PhnH_redo"/>
    <property type="match status" value="1"/>
</dbReference>
<dbReference type="InterPro" id="IPR008772">
    <property type="entry name" value="Phosphonate_metab_PhnH"/>
</dbReference>